<gene>
    <name evidence="1" type="ORF">CHIRRI_LOCUS2409</name>
</gene>
<name>A0A9N9RJR6_9DIPT</name>
<accession>A0A9N9RJR6</accession>
<dbReference type="EMBL" id="OU895877">
    <property type="protein sequence ID" value="CAG9799442.1"/>
    <property type="molecule type" value="Genomic_DNA"/>
</dbReference>
<keyword evidence="2" id="KW-1185">Reference proteome</keyword>
<reference evidence="1" key="2">
    <citation type="submission" date="2022-10" db="EMBL/GenBank/DDBJ databases">
        <authorList>
            <consortium name="ENA_rothamsted_submissions"/>
            <consortium name="culmorum"/>
            <person name="King R."/>
        </authorList>
    </citation>
    <scope>NUCLEOTIDE SEQUENCE</scope>
</reference>
<reference evidence="1" key="1">
    <citation type="submission" date="2022-01" db="EMBL/GenBank/DDBJ databases">
        <authorList>
            <person name="King R."/>
        </authorList>
    </citation>
    <scope>NUCLEOTIDE SEQUENCE</scope>
</reference>
<protein>
    <submittedName>
        <fullName evidence="1">Uncharacterized protein</fullName>
    </submittedName>
</protein>
<sequence>MGTYTSEDEVLELNADFSDFTSDDEKVIEQKTETITDPVINEKIWLKFFRKGKVSLRDIRDDLLRILVKVYGVSINGIYLVDNSVVLVEIEVDSSSKNFLLFIYEERLGNKIVNRKSFNDTTKFCDGKFSMSINNVVLFLVVLSRTRLIYIPCKTCSLPFGLSNGEVINIETSSFFVDERFNVYECLLALQGELDIFSDCLIGIRMELDSVAEKSSRIRFSLKLGQLSNTVLMKLKKFFGMTHFSPTTLHLLPSINDASSESSSIQLPDFGPCLMNADLLYPRDSPSQDIGRSNINSVNFFHFRRNSKTIKRKKRHSLLYSQTASIN</sequence>
<dbReference type="AlphaFoldDB" id="A0A9N9RJR6"/>
<organism evidence="1 2">
    <name type="scientific">Chironomus riparius</name>
    <dbReference type="NCBI Taxonomy" id="315576"/>
    <lineage>
        <taxon>Eukaryota</taxon>
        <taxon>Metazoa</taxon>
        <taxon>Ecdysozoa</taxon>
        <taxon>Arthropoda</taxon>
        <taxon>Hexapoda</taxon>
        <taxon>Insecta</taxon>
        <taxon>Pterygota</taxon>
        <taxon>Neoptera</taxon>
        <taxon>Endopterygota</taxon>
        <taxon>Diptera</taxon>
        <taxon>Nematocera</taxon>
        <taxon>Chironomoidea</taxon>
        <taxon>Chironomidae</taxon>
        <taxon>Chironominae</taxon>
        <taxon>Chironomus</taxon>
    </lineage>
</organism>
<dbReference type="Proteomes" id="UP001153620">
    <property type="component" value="Chromosome 1"/>
</dbReference>
<evidence type="ECO:0000313" key="2">
    <source>
        <dbReference type="Proteomes" id="UP001153620"/>
    </source>
</evidence>
<proteinExistence type="predicted"/>
<evidence type="ECO:0000313" key="1">
    <source>
        <dbReference type="EMBL" id="CAG9799442.1"/>
    </source>
</evidence>